<dbReference type="SUPFAM" id="SSF55729">
    <property type="entry name" value="Acyl-CoA N-acyltransferases (Nat)"/>
    <property type="match status" value="1"/>
</dbReference>
<dbReference type="Proteomes" id="UP000234789">
    <property type="component" value="Unassembled WGS sequence"/>
</dbReference>
<sequence>MAEPAPEKSGNGYVIREGGEPIGEITYAPAASGKVWIVDHTYVSPSHRGRSLAASLLQAVVDEARREGVKIEPACSYAAAQFKRRKDYADLLA</sequence>
<feature type="domain" description="N-acetyltransferase" evidence="2">
    <location>
        <begin position="5"/>
        <end position="93"/>
    </location>
</feature>
<reference evidence="3 4" key="1">
    <citation type="submission" date="2017-05" db="EMBL/GenBank/DDBJ databases">
        <title>Functional genome analysis of Paenibacillus pasadenensis strain R16: insights on endophytic life style and antifungal activity.</title>
        <authorList>
            <person name="Passera A."/>
            <person name="Marcolungo L."/>
            <person name="Casati P."/>
            <person name="Brasca M."/>
            <person name="Quaglino F."/>
            <person name="Delledonne M."/>
        </authorList>
    </citation>
    <scope>NUCLEOTIDE SEQUENCE [LARGE SCALE GENOMIC DNA]</scope>
    <source>
        <strain evidence="3 4">R16</strain>
    </source>
</reference>
<evidence type="ECO:0000259" key="1">
    <source>
        <dbReference type="PROSITE" id="PS51186"/>
    </source>
</evidence>
<dbReference type="PANTHER" id="PTHR31435">
    <property type="entry name" value="PROTEIN NATD1"/>
    <property type="match status" value="1"/>
</dbReference>
<dbReference type="EMBL" id="NFEZ01000004">
    <property type="protein sequence ID" value="PLT43911.1"/>
    <property type="molecule type" value="Genomic_DNA"/>
</dbReference>
<dbReference type="RefSeq" id="WP_028599384.1">
    <property type="nucleotide sequence ID" value="NZ_BIMM01000006.1"/>
</dbReference>
<accession>A0A2N5N0P9</accession>
<evidence type="ECO:0000313" key="4">
    <source>
        <dbReference type="Proteomes" id="UP000234789"/>
    </source>
</evidence>
<dbReference type="PANTHER" id="PTHR31435:SF10">
    <property type="entry name" value="BSR4717 PROTEIN"/>
    <property type="match status" value="1"/>
</dbReference>
<organism evidence="3 4">
    <name type="scientific">Paenibacillus pasadenensis</name>
    <dbReference type="NCBI Taxonomy" id="217090"/>
    <lineage>
        <taxon>Bacteria</taxon>
        <taxon>Bacillati</taxon>
        <taxon>Bacillota</taxon>
        <taxon>Bacilli</taxon>
        <taxon>Bacillales</taxon>
        <taxon>Paenibacillaceae</taxon>
        <taxon>Paenibacillus</taxon>
    </lineage>
</organism>
<feature type="domain" description="N-acetyltransferase" evidence="1">
    <location>
        <begin position="1"/>
        <end position="93"/>
    </location>
</feature>
<dbReference type="GO" id="GO:0016747">
    <property type="term" value="F:acyltransferase activity, transferring groups other than amino-acyl groups"/>
    <property type="evidence" value="ECO:0007669"/>
    <property type="project" value="InterPro"/>
</dbReference>
<comment type="caution">
    <text evidence="3">The sequence shown here is derived from an EMBL/GenBank/DDBJ whole genome shotgun (WGS) entry which is preliminary data.</text>
</comment>
<dbReference type="Gene3D" id="3.40.630.30">
    <property type="match status" value="1"/>
</dbReference>
<dbReference type="InterPro" id="IPR000182">
    <property type="entry name" value="GNAT_dom"/>
</dbReference>
<protein>
    <submittedName>
        <fullName evidence="3">Putative acetyltransferase (Putative)</fullName>
    </submittedName>
</protein>
<evidence type="ECO:0000313" key="3">
    <source>
        <dbReference type="EMBL" id="PLT43911.1"/>
    </source>
</evidence>
<dbReference type="InterPro" id="IPR016181">
    <property type="entry name" value="Acyl_CoA_acyltransferase"/>
</dbReference>
<name>A0A2N5N0P9_9BACL</name>
<proteinExistence type="predicted"/>
<dbReference type="InterPro" id="IPR045057">
    <property type="entry name" value="Gcn5-rel_NAT"/>
</dbReference>
<dbReference type="InterPro" id="IPR031165">
    <property type="entry name" value="GNAT_YJDJ"/>
</dbReference>
<gene>
    <name evidence="3" type="ORF">B8V81_2342</name>
</gene>
<dbReference type="CDD" id="cd04301">
    <property type="entry name" value="NAT_SF"/>
    <property type="match status" value="1"/>
</dbReference>
<dbReference type="PROSITE" id="PS51186">
    <property type="entry name" value="GNAT"/>
    <property type="match status" value="1"/>
</dbReference>
<dbReference type="PROSITE" id="PS51729">
    <property type="entry name" value="GNAT_YJDJ"/>
    <property type="match status" value="1"/>
</dbReference>
<dbReference type="Pfam" id="PF14542">
    <property type="entry name" value="Acetyltransf_CG"/>
    <property type="match status" value="1"/>
</dbReference>
<keyword evidence="3" id="KW-0808">Transferase</keyword>
<keyword evidence="4" id="KW-1185">Reference proteome</keyword>
<evidence type="ECO:0000259" key="2">
    <source>
        <dbReference type="PROSITE" id="PS51729"/>
    </source>
</evidence>
<dbReference type="OrthoDB" id="9793389at2"/>
<dbReference type="AlphaFoldDB" id="A0A2N5N0P9"/>